<organism evidence="2 3">
    <name type="scientific">Pyrenophora seminiperda CCB06</name>
    <dbReference type="NCBI Taxonomy" id="1302712"/>
    <lineage>
        <taxon>Eukaryota</taxon>
        <taxon>Fungi</taxon>
        <taxon>Dikarya</taxon>
        <taxon>Ascomycota</taxon>
        <taxon>Pezizomycotina</taxon>
        <taxon>Dothideomycetes</taxon>
        <taxon>Pleosporomycetidae</taxon>
        <taxon>Pleosporales</taxon>
        <taxon>Pleosporineae</taxon>
        <taxon>Pleosporaceae</taxon>
        <taxon>Pyrenophora</taxon>
    </lineage>
</organism>
<name>A0A3M7M137_9PLEO</name>
<dbReference type="EMBL" id="KE747814">
    <property type="protein sequence ID" value="RMZ68176.1"/>
    <property type="molecule type" value="Genomic_DNA"/>
</dbReference>
<feature type="region of interest" description="Disordered" evidence="1">
    <location>
        <begin position="85"/>
        <end position="259"/>
    </location>
</feature>
<sequence>MPSYTTQSSLSSMPSSLPPLRTLLSRQERAATRLLPVNLSQPAPAGRSGVISILRRSSSFRTSSTQQERAAMRLRPADISSLAARTTGRSVHVSARREDTTQSLPKGTPQSLPTTSQQTTRSFRTSSTRSSTRSSRNATRDLPTTGSIASAAPAARPATVASRPRQVPHTLSAKRKCSSPAVPTSSLGSVKSSSTYSSSDNTARKRVLPTTIVAGPSRAAPGLDTTASLRAERAAKRAERLAASSASGSTREVSASGSDSTLTRAERFKKFAEERNAAKSLVVDAATRKAQRTERMAQRAAELAAEREARTASTDSSRFTRSSRIQTVSSRSQRTAPIVRKEEARPAASAARPVPRPTGRPEVELTDPFVDRTNSTSRSGGKIGTCHTANLEFKERLVAIAAKPLPSSRTTCTVSDRTTGRSGDFFSGRRPSKRREEGRHTVTQLRSILKPSSSVRFEAALKDREELFRAEKREGMYTDLLAPSLKITREKGLPTERVSYINIARGPAAFPPWKVPRGYVRPKTQSVKTVRFAESLESVRYFECDRSNDDLLYYQYEEAGDKRPVSWMTGTMNAPELQRPPRQTMWKSFQLGDRDETAITKFRSGPQRQRVCQVRGFYARQEEEIEDGTRSDLVIVKQFIDGFYGLKMTVRGSKVWSGVVMDENDPIECALPVHSFGTMTDHVEPGVWKFWSEAYRLNNDMPGYSRYQCWLGGNCVKFSFGRRCVCAGAWVRQVGVLGDLKVVKVSRPKFASGSKVMVTESLPPAYGGNGMTVASAVSSDRESIITEATGLASPHPRPYITARGPPENSDADGDKSMSPAKPYLRGRRIETPVGEPASPIRTPSPVGSMSAGENEWYRAIVARAMARARNGL</sequence>
<feature type="compositionally biased region" description="Polar residues" evidence="1">
    <location>
        <begin position="408"/>
        <end position="421"/>
    </location>
</feature>
<dbReference type="GO" id="GO:0004177">
    <property type="term" value="F:aminopeptidase activity"/>
    <property type="evidence" value="ECO:0007669"/>
    <property type="project" value="UniProtKB-KW"/>
</dbReference>
<feature type="region of interest" description="Disordered" evidence="1">
    <location>
        <begin position="408"/>
        <end position="438"/>
    </location>
</feature>
<keyword evidence="3" id="KW-1185">Reference proteome</keyword>
<dbReference type="AlphaFoldDB" id="A0A3M7M137"/>
<feature type="compositionally biased region" description="Low complexity" evidence="1">
    <location>
        <begin position="311"/>
        <end position="324"/>
    </location>
</feature>
<gene>
    <name evidence="2" type="ORF">GMOD_00004380</name>
</gene>
<feature type="region of interest" description="Disordered" evidence="1">
    <location>
        <begin position="305"/>
        <end position="383"/>
    </location>
</feature>
<proteinExistence type="predicted"/>
<dbReference type="Proteomes" id="UP000265663">
    <property type="component" value="Unassembled WGS sequence"/>
</dbReference>
<feature type="region of interest" description="Disordered" evidence="1">
    <location>
        <begin position="1"/>
        <end position="20"/>
    </location>
</feature>
<dbReference type="OrthoDB" id="3800554at2759"/>
<feature type="region of interest" description="Disordered" evidence="1">
    <location>
        <begin position="793"/>
        <end position="851"/>
    </location>
</feature>
<keyword evidence="2" id="KW-0645">Protease</keyword>
<feature type="compositionally biased region" description="Low complexity" evidence="1">
    <location>
        <begin position="144"/>
        <end position="165"/>
    </location>
</feature>
<feature type="compositionally biased region" description="Low complexity" evidence="1">
    <location>
        <begin position="185"/>
        <end position="199"/>
    </location>
</feature>
<feature type="compositionally biased region" description="Basic and acidic residues" evidence="1">
    <location>
        <begin position="230"/>
        <end position="240"/>
    </location>
</feature>
<feature type="compositionally biased region" description="Low complexity" evidence="1">
    <location>
        <begin position="108"/>
        <end position="137"/>
    </location>
</feature>
<feature type="compositionally biased region" description="Polar residues" evidence="1">
    <location>
        <begin position="325"/>
        <end position="335"/>
    </location>
</feature>
<evidence type="ECO:0000256" key="1">
    <source>
        <dbReference type="SAM" id="MobiDB-lite"/>
    </source>
</evidence>
<accession>A0A3M7M137</accession>
<feature type="compositionally biased region" description="Polar residues" evidence="1">
    <location>
        <begin position="248"/>
        <end position="259"/>
    </location>
</feature>
<evidence type="ECO:0000313" key="2">
    <source>
        <dbReference type="EMBL" id="RMZ68176.1"/>
    </source>
</evidence>
<evidence type="ECO:0000313" key="3">
    <source>
        <dbReference type="Proteomes" id="UP000265663"/>
    </source>
</evidence>
<keyword evidence="2" id="KW-0378">Hydrolase</keyword>
<keyword evidence="2" id="KW-0031">Aminopeptidase</keyword>
<reference evidence="2 3" key="1">
    <citation type="journal article" date="2014" name="PLoS ONE">
        <title>De novo Genome Assembly of the Fungal Plant Pathogen Pyrenophora semeniperda.</title>
        <authorList>
            <person name="Soliai M.M."/>
            <person name="Meyer S.E."/>
            <person name="Udall J.A."/>
            <person name="Elzinga D.E."/>
            <person name="Hermansen R.A."/>
            <person name="Bodily P.M."/>
            <person name="Hart A.A."/>
            <person name="Coleman C.E."/>
        </authorList>
    </citation>
    <scope>NUCLEOTIDE SEQUENCE [LARGE SCALE GENOMIC DNA]</scope>
    <source>
        <strain evidence="2 3">CCB06</strain>
        <tissue evidence="2">Mycelium</tissue>
    </source>
</reference>
<protein>
    <submittedName>
        <fullName evidence="2">Aspartyl aminopeptidase</fullName>
    </submittedName>
</protein>